<organism evidence="1 2">
    <name type="scientific">Cylindrotheca closterium</name>
    <dbReference type="NCBI Taxonomy" id="2856"/>
    <lineage>
        <taxon>Eukaryota</taxon>
        <taxon>Sar</taxon>
        <taxon>Stramenopiles</taxon>
        <taxon>Ochrophyta</taxon>
        <taxon>Bacillariophyta</taxon>
        <taxon>Bacillariophyceae</taxon>
        <taxon>Bacillariophycidae</taxon>
        <taxon>Bacillariales</taxon>
        <taxon>Bacillariaceae</taxon>
        <taxon>Cylindrotheca</taxon>
    </lineage>
</organism>
<reference evidence="1" key="1">
    <citation type="submission" date="2023-08" db="EMBL/GenBank/DDBJ databases">
        <authorList>
            <person name="Audoor S."/>
            <person name="Bilcke G."/>
        </authorList>
    </citation>
    <scope>NUCLEOTIDE SEQUENCE</scope>
</reference>
<protein>
    <submittedName>
        <fullName evidence="1">Uncharacterized protein</fullName>
    </submittedName>
</protein>
<evidence type="ECO:0000313" key="2">
    <source>
        <dbReference type="Proteomes" id="UP001295423"/>
    </source>
</evidence>
<gene>
    <name evidence="1" type="ORF">CYCCA115_LOCUS18899</name>
</gene>
<accession>A0AAD2G317</accession>
<comment type="caution">
    <text evidence="1">The sequence shown here is derived from an EMBL/GenBank/DDBJ whole genome shotgun (WGS) entry which is preliminary data.</text>
</comment>
<sequence length="280" mass="31936">MGMSHSILFNASSMTKQLPQLYKSKQLNAELASIQSDKDDLDGYDSDFSEDELEDPEWNERLAILEDASNLAKMADFFLNPHKAVVTTDPYVCGRNYFSRPSALPQQSQEEEAERELIMNEMKQLKQLAMDYLHPERPVVTTDPFACGRNYFTRPSAPLPEDEEIAAERDLVLKEARQLKKLAVDYLHPERPVVTTDPFACGRNYFTRPSAPLPEDEEIAAERDLILKEARQLKKLAVDYLHPERPVVTTDPFACGRNYFTRPSAPLPEDEEIAAERDLV</sequence>
<proteinExistence type="predicted"/>
<evidence type="ECO:0000313" key="1">
    <source>
        <dbReference type="EMBL" id="CAJ1960798.1"/>
    </source>
</evidence>
<dbReference type="EMBL" id="CAKOGP040002069">
    <property type="protein sequence ID" value="CAJ1960798.1"/>
    <property type="molecule type" value="Genomic_DNA"/>
</dbReference>
<feature type="non-terminal residue" evidence="1">
    <location>
        <position position="280"/>
    </location>
</feature>
<dbReference type="Proteomes" id="UP001295423">
    <property type="component" value="Unassembled WGS sequence"/>
</dbReference>
<name>A0AAD2G317_9STRA</name>
<keyword evidence="2" id="KW-1185">Reference proteome</keyword>
<dbReference type="AlphaFoldDB" id="A0AAD2G317"/>